<dbReference type="InterPro" id="IPR001680">
    <property type="entry name" value="WD40_rpt"/>
</dbReference>
<protein>
    <recommendedName>
        <fullName evidence="2">Translation initiation factor beta propellor-like domain-containing protein</fullName>
    </recommendedName>
</protein>
<feature type="transmembrane region" description="Helical" evidence="1">
    <location>
        <begin position="100"/>
        <end position="123"/>
    </location>
</feature>
<name>A0A402BED6_9CHLR</name>
<evidence type="ECO:0000313" key="4">
    <source>
        <dbReference type="Proteomes" id="UP000287171"/>
    </source>
</evidence>
<feature type="domain" description="Translation initiation factor beta propellor-like" evidence="2">
    <location>
        <begin position="335"/>
        <end position="461"/>
    </location>
</feature>
<dbReference type="OrthoDB" id="148437at2"/>
<dbReference type="PANTHER" id="PTHR19879">
    <property type="entry name" value="TRANSCRIPTION INITIATION FACTOR TFIID"/>
    <property type="match status" value="1"/>
</dbReference>
<evidence type="ECO:0000259" key="2">
    <source>
        <dbReference type="Pfam" id="PF08662"/>
    </source>
</evidence>
<dbReference type="InterPro" id="IPR015943">
    <property type="entry name" value="WD40/YVTN_repeat-like_dom_sf"/>
</dbReference>
<comment type="caution">
    <text evidence="3">The sequence shown here is derived from an EMBL/GenBank/DDBJ whole genome shotgun (WGS) entry which is preliminary data.</text>
</comment>
<sequence>MPERDDYSSLEEFDELMRQFSSTSRIEDDRDLRFIDDLQRACHDNGAAEDMRSLQRSWERIMSAQQPTEYSNEKRKVIPMSIVTKEAKRTSPRRTFSQRFGVFIAVAVAMCVIASMVLTFTWMHNSNKANMNVLSKPPISSTPTSPGKQGDTITSYQQEGFSVYSVRWSPDGKRIASTGESFASWDALTGKNSVTYLTLPNPIDLVKQGKKKNEIDWFYPAAQWSPDSSKIALPFHSNIQIWDSNTNTLIKTVKYPQSMPGQPELSIRFVHWSADGKDISAITTGEGRPNVLTVFDVATGEKKAEIKLALLGTFNQVVWSPDNNYLAVVYFDKSLVYVLNLHTGQISYTYNGPATVGSVAWSPDSRRIATGFGDGKDITQVWDALTGRNVVTHNGGTLSVWSPDGKYIAMEYMDPNGKEANGQVQVWQVTTGKTIYTYEHSQGIIFTLDWSPNSKYIVSAGMNGDDKKTAEVLVWRAIP</sequence>
<evidence type="ECO:0000313" key="3">
    <source>
        <dbReference type="EMBL" id="GCE29617.1"/>
    </source>
</evidence>
<dbReference type="Pfam" id="PF08662">
    <property type="entry name" value="eIF2A"/>
    <property type="match status" value="1"/>
</dbReference>
<proteinExistence type="predicted"/>
<dbReference type="EMBL" id="BIFT01000002">
    <property type="protein sequence ID" value="GCE29617.1"/>
    <property type="molecule type" value="Genomic_DNA"/>
</dbReference>
<evidence type="ECO:0000256" key="1">
    <source>
        <dbReference type="SAM" id="Phobius"/>
    </source>
</evidence>
<gene>
    <name evidence="3" type="ORF">KDA_51010</name>
</gene>
<keyword evidence="4" id="KW-1185">Reference proteome</keyword>
<keyword evidence="1" id="KW-0812">Transmembrane</keyword>
<dbReference type="PANTHER" id="PTHR19879:SF9">
    <property type="entry name" value="TRANSCRIPTION INITIATION FACTOR TFIID SUBUNIT 5"/>
    <property type="match status" value="1"/>
</dbReference>
<dbReference type="RefSeq" id="WP_126629848.1">
    <property type="nucleotide sequence ID" value="NZ_BIFT01000002.1"/>
</dbReference>
<keyword evidence="1" id="KW-1133">Transmembrane helix</keyword>
<reference evidence="4" key="1">
    <citation type="submission" date="2018-12" db="EMBL/GenBank/DDBJ databases">
        <title>Tengunoibacter tsumagoiensis gen. nov., sp. nov., Dictyobacter kobayashii sp. nov., D. alpinus sp. nov., and D. joshuensis sp. nov. and description of Dictyobacteraceae fam. nov. within the order Ktedonobacterales isolated from Tengu-no-mugimeshi.</title>
        <authorList>
            <person name="Wang C.M."/>
            <person name="Zheng Y."/>
            <person name="Sakai Y."/>
            <person name="Toyoda A."/>
            <person name="Minakuchi Y."/>
            <person name="Abe K."/>
            <person name="Yokota A."/>
            <person name="Yabe S."/>
        </authorList>
    </citation>
    <scope>NUCLEOTIDE SEQUENCE [LARGE SCALE GENOMIC DNA]</scope>
    <source>
        <strain evidence="4">Uno16</strain>
    </source>
</reference>
<dbReference type="AlphaFoldDB" id="A0A402BED6"/>
<organism evidence="3 4">
    <name type="scientific">Dictyobacter alpinus</name>
    <dbReference type="NCBI Taxonomy" id="2014873"/>
    <lineage>
        <taxon>Bacteria</taxon>
        <taxon>Bacillati</taxon>
        <taxon>Chloroflexota</taxon>
        <taxon>Ktedonobacteria</taxon>
        <taxon>Ktedonobacterales</taxon>
        <taxon>Dictyobacteraceae</taxon>
        <taxon>Dictyobacter</taxon>
    </lineage>
</organism>
<accession>A0A402BED6</accession>
<dbReference type="Gene3D" id="2.130.10.10">
    <property type="entry name" value="YVTN repeat-like/Quinoprotein amine dehydrogenase"/>
    <property type="match status" value="2"/>
</dbReference>
<keyword evidence="1" id="KW-0472">Membrane</keyword>
<dbReference type="Proteomes" id="UP000287171">
    <property type="component" value="Unassembled WGS sequence"/>
</dbReference>
<dbReference type="Pfam" id="PF00400">
    <property type="entry name" value="WD40"/>
    <property type="match status" value="1"/>
</dbReference>
<dbReference type="InterPro" id="IPR013979">
    <property type="entry name" value="TIF_beta_prop-like"/>
</dbReference>
<dbReference type="SMART" id="SM00320">
    <property type="entry name" value="WD40"/>
    <property type="match status" value="4"/>
</dbReference>
<dbReference type="SUPFAM" id="SSF82171">
    <property type="entry name" value="DPP6 N-terminal domain-like"/>
    <property type="match status" value="1"/>
</dbReference>